<dbReference type="GO" id="GO:0000724">
    <property type="term" value="P:double-strand break repair via homologous recombination"/>
    <property type="evidence" value="ECO:0007669"/>
    <property type="project" value="TreeGrafter"/>
</dbReference>
<dbReference type="PANTHER" id="PTHR46457:SF1">
    <property type="entry name" value="DNA REPAIR PROTEIN RAD51 HOMOLOG 4"/>
    <property type="match status" value="1"/>
</dbReference>
<accession>A0AAX6MV00</accession>
<gene>
    <name evidence="4" type="ORF">Daesc_001527</name>
</gene>
<name>A0AAX6MV00_9PEZI</name>
<comment type="caution">
    <text evidence="4">The sequence shown here is derived from an EMBL/GenBank/DDBJ whole genome shotgun (WGS) entry which is preliminary data.</text>
</comment>
<dbReference type="GO" id="GO:0007131">
    <property type="term" value="P:reciprocal meiotic recombination"/>
    <property type="evidence" value="ECO:0007669"/>
    <property type="project" value="TreeGrafter"/>
</dbReference>
<reference evidence="4 5" key="1">
    <citation type="journal article" date="2024" name="Front Chem Biol">
        <title>Unveiling the potential of Daldinia eschscholtzii MFLUCC 19-0629 through bioactivity and bioinformatics studies for enhanced sustainable agriculture production.</title>
        <authorList>
            <person name="Brooks S."/>
            <person name="Weaver J.A."/>
            <person name="Klomchit A."/>
            <person name="Alharthi S.A."/>
            <person name="Onlamun T."/>
            <person name="Nurani R."/>
            <person name="Vong T.K."/>
            <person name="Alberti F."/>
            <person name="Greco C."/>
        </authorList>
    </citation>
    <scope>NUCLEOTIDE SEQUENCE [LARGE SCALE GENOMIC DNA]</scope>
    <source>
        <strain evidence="4">MFLUCC 19-0629</strain>
    </source>
</reference>
<keyword evidence="2" id="KW-0539">Nucleus</keyword>
<keyword evidence="5" id="KW-1185">Reference proteome</keyword>
<dbReference type="InterPro" id="IPR051988">
    <property type="entry name" value="HRR_RAD51_Paralog"/>
</dbReference>
<sequence length="476" mass="50912">MEQDADANPPASQASSHFPLLEPVSGATLYELETARRDGVKRRGRVRTGCAEVDDAVLLGGLERGCVVGVSAEDVEFGVLVGLQTVAHTLVSESRDGDKQRVAIITTLTPAAILPMLRDVIRAQVQTHLGPMANQKQEVVSAEVRRCLERISISRVFDIEGLWEVLSELETPPAPPRGRGDIVPKEREVETASNTFDAAAEDKEAVSRAGSRDSLRLETSEEENKTADDVPLPPPSPKTHRMEVADSEDEEELSLSPSSLSPPEQPSIPPPRSSPPKLRSSPSLPPPPVEPAVQTTSTAAPRPVPPKNQEERAHIPDLILITHFSALLTNLFTRSADDRPRAHSTLQVLSSHLRYLARSSDGPLVMLLNSTTTTITTTPTSATAAATATASSSSHVPAAKDRPQDPTLRSVFTRCRSKPAFGATFAQLVDVHLLCTRVPRTRSDAQGGGGRERERDGDGDGDEGDGEVVLGCGGVA</sequence>
<evidence type="ECO:0000256" key="2">
    <source>
        <dbReference type="ARBA" id="ARBA00023242"/>
    </source>
</evidence>
<protein>
    <submittedName>
        <fullName evidence="4">Uncharacterized protein</fullName>
    </submittedName>
</protein>
<evidence type="ECO:0000313" key="5">
    <source>
        <dbReference type="Proteomes" id="UP001369815"/>
    </source>
</evidence>
<dbReference type="GO" id="GO:0042148">
    <property type="term" value="P:DNA strand invasion"/>
    <property type="evidence" value="ECO:0007669"/>
    <property type="project" value="TreeGrafter"/>
</dbReference>
<evidence type="ECO:0000256" key="3">
    <source>
        <dbReference type="SAM" id="MobiDB-lite"/>
    </source>
</evidence>
<dbReference type="InterPro" id="IPR027417">
    <property type="entry name" value="P-loop_NTPase"/>
</dbReference>
<evidence type="ECO:0000313" key="4">
    <source>
        <dbReference type="EMBL" id="KAK6956253.1"/>
    </source>
</evidence>
<feature type="compositionally biased region" description="Basic and acidic residues" evidence="3">
    <location>
        <begin position="178"/>
        <end position="190"/>
    </location>
</feature>
<comment type="subcellular location">
    <subcellularLocation>
        <location evidence="1">Nucleus</location>
    </subcellularLocation>
</comment>
<feature type="region of interest" description="Disordered" evidence="3">
    <location>
        <begin position="441"/>
        <end position="476"/>
    </location>
</feature>
<organism evidence="4 5">
    <name type="scientific">Daldinia eschscholtzii</name>
    <dbReference type="NCBI Taxonomy" id="292717"/>
    <lineage>
        <taxon>Eukaryota</taxon>
        <taxon>Fungi</taxon>
        <taxon>Dikarya</taxon>
        <taxon>Ascomycota</taxon>
        <taxon>Pezizomycotina</taxon>
        <taxon>Sordariomycetes</taxon>
        <taxon>Xylariomycetidae</taxon>
        <taxon>Xylariales</taxon>
        <taxon>Hypoxylaceae</taxon>
        <taxon>Daldinia</taxon>
    </lineage>
</organism>
<dbReference type="GO" id="GO:0033063">
    <property type="term" value="C:Rad51B-Rad51C-Rad51D-XRCC2 complex"/>
    <property type="evidence" value="ECO:0007669"/>
    <property type="project" value="TreeGrafter"/>
</dbReference>
<proteinExistence type="predicted"/>
<dbReference type="GO" id="GO:0008094">
    <property type="term" value="F:ATP-dependent activity, acting on DNA"/>
    <property type="evidence" value="ECO:0007669"/>
    <property type="project" value="TreeGrafter"/>
</dbReference>
<feature type="compositionally biased region" description="Basic and acidic residues" evidence="3">
    <location>
        <begin position="200"/>
        <end position="228"/>
    </location>
</feature>
<dbReference type="PANTHER" id="PTHR46457">
    <property type="entry name" value="DNA REPAIR PROTEIN RAD51 HOMOLOG 4"/>
    <property type="match status" value="1"/>
</dbReference>
<dbReference type="Gene3D" id="3.40.50.300">
    <property type="entry name" value="P-loop containing nucleotide triphosphate hydrolases"/>
    <property type="match status" value="1"/>
</dbReference>
<dbReference type="AlphaFoldDB" id="A0AAX6MV00"/>
<dbReference type="GO" id="GO:0003697">
    <property type="term" value="F:single-stranded DNA binding"/>
    <property type="evidence" value="ECO:0007669"/>
    <property type="project" value="TreeGrafter"/>
</dbReference>
<dbReference type="GO" id="GO:0000723">
    <property type="term" value="P:telomere maintenance"/>
    <property type="evidence" value="ECO:0007669"/>
    <property type="project" value="TreeGrafter"/>
</dbReference>
<feature type="region of interest" description="Disordered" evidence="3">
    <location>
        <begin position="386"/>
        <end position="405"/>
    </location>
</feature>
<dbReference type="GO" id="GO:0000400">
    <property type="term" value="F:four-way junction DNA binding"/>
    <property type="evidence" value="ECO:0007669"/>
    <property type="project" value="TreeGrafter"/>
</dbReference>
<evidence type="ECO:0000256" key="1">
    <source>
        <dbReference type="ARBA" id="ARBA00004123"/>
    </source>
</evidence>
<feature type="region of interest" description="Disordered" evidence="3">
    <location>
        <begin position="169"/>
        <end position="309"/>
    </location>
</feature>
<dbReference type="Proteomes" id="UP001369815">
    <property type="component" value="Unassembled WGS sequence"/>
</dbReference>
<dbReference type="GO" id="GO:0005815">
    <property type="term" value="C:microtubule organizing center"/>
    <property type="evidence" value="ECO:0007669"/>
    <property type="project" value="TreeGrafter"/>
</dbReference>
<dbReference type="GO" id="GO:0005657">
    <property type="term" value="C:replication fork"/>
    <property type="evidence" value="ECO:0007669"/>
    <property type="project" value="TreeGrafter"/>
</dbReference>
<dbReference type="EMBL" id="JBANMG010000002">
    <property type="protein sequence ID" value="KAK6956253.1"/>
    <property type="molecule type" value="Genomic_DNA"/>
</dbReference>
<feature type="compositionally biased region" description="Pro residues" evidence="3">
    <location>
        <begin position="263"/>
        <end position="274"/>
    </location>
</feature>